<dbReference type="AlphaFoldDB" id="A0A2G8TBZ6"/>
<gene>
    <name evidence="3" type="ORF">CR105_18380</name>
</gene>
<evidence type="ECO:0000256" key="1">
    <source>
        <dbReference type="ARBA" id="ARBA00022723"/>
    </source>
</evidence>
<dbReference type="Gene3D" id="3.90.850.10">
    <property type="entry name" value="Fumarylacetoacetase-like, C-terminal domain"/>
    <property type="match status" value="1"/>
</dbReference>
<dbReference type="OrthoDB" id="8582489at2"/>
<dbReference type="GO" id="GO:0046872">
    <property type="term" value="F:metal ion binding"/>
    <property type="evidence" value="ECO:0007669"/>
    <property type="project" value="UniProtKB-KW"/>
</dbReference>
<dbReference type="PANTHER" id="PTHR11820">
    <property type="entry name" value="ACYLPYRUVASE"/>
    <property type="match status" value="1"/>
</dbReference>
<accession>A0A2G8TBZ6</accession>
<dbReference type="Pfam" id="PF01557">
    <property type="entry name" value="FAA_hydrolase"/>
    <property type="match status" value="1"/>
</dbReference>
<dbReference type="GO" id="GO:0018773">
    <property type="term" value="F:acetylpyruvate hydrolase activity"/>
    <property type="evidence" value="ECO:0007669"/>
    <property type="project" value="TreeGrafter"/>
</dbReference>
<evidence type="ECO:0000313" key="3">
    <source>
        <dbReference type="EMBL" id="PIL43576.1"/>
    </source>
</evidence>
<keyword evidence="1" id="KW-0479">Metal-binding</keyword>
<dbReference type="InterPro" id="IPR011234">
    <property type="entry name" value="Fumarylacetoacetase-like_C"/>
</dbReference>
<protein>
    <submittedName>
        <fullName evidence="3">Fumarylacetoacetate hydrolase</fullName>
    </submittedName>
</protein>
<dbReference type="SUPFAM" id="SSF56529">
    <property type="entry name" value="FAH"/>
    <property type="match status" value="1"/>
</dbReference>
<reference evidence="3 4" key="1">
    <citation type="submission" date="2017-10" db="EMBL/GenBank/DDBJ databases">
        <title>Massilia psychrophilum sp. nov., a novel purple-pigmented bacterium isolated from Tianshan glacier, Xinjiang Municipality, China.</title>
        <authorList>
            <person name="Wang H."/>
        </authorList>
    </citation>
    <scope>NUCLEOTIDE SEQUENCE [LARGE SCALE GENOMIC DNA]</scope>
    <source>
        <strain evidence="3 4">JCM 30074</strain>
    </source>
</reference>
<name>A0A2G8TBZ6_9BURK</name>
<comment type="caution">
    <text evidence="3">The sequence shown here is derived from an EMBL/GenBank/DDBJ whole genome shotgun (WGS) entry which is preliminary data.</text>
</comment>
<dbReference type="Proteomes" id="UP000230390">
    <property type="component" value="Unassembled WGS sequence"/>
</dbReference>
<evidence type="ECO:0000259" key="2">
    <source>
        <dbReference type="Pfam" id="PF01557"/>
    </source>
</evidence>
<organism evidence="3 4">
    <name type="scientific">Massilia eurypsychrophila</name>
    <dbReference type="NCBI Taxonomy" id="1485217"/>
    <lineage>
        <taxon>Bacteria</taxon>
        <taxon>Pseudomonadati</taxon>
        <taxon>Pseudomonadota</taxon>
        <taxon>Betaproteobacteria</taxon>
        <taxon>Burkholderiales</taxon>
        <taxon>Oxalobacteraceae</taxon>
        <taxon>Telluria group</taxon>
        <taxon>Massilia</taxon>
    </lineage>
</organism>
<dbReference type="InterPro" id="IPR036663">
    <property type="entry name" value="Fumarylacetoacetase_C_sf"/>
</dbReference>
<dbReference type="EMBL" id="PDOC01000013">
    <property type="protein sequence ID" value="PIL43576.1"/>
    <property type="molecule type" value="Genomic_DNA"/>
</dbReference>
<keyword evidence="3" id="KW-0378">Hydrolase</keyword>
<keyword evidence="4" id="KW-1185">Reference proteome</keyword>
<sequence>MKYAVPPAPVYTLAVAGSDERFPVNRIFCVGRNYAAHAREMGRDPDREKPFFFMKPANAAVAVDNAEVTIPYPPKTSNFHFEIELVVAITKGGKNIPVEQALEHVYGYAVGLDMTRRDVQLEARDKGRPWEFGKSFSQSAPIGPIHPVSDVGHLSDATIALTVNGEHRQSSNISKLIWSVAESIAYLSEYETLEPGDIIMTGTPEGVNAVVPGDVMHGSVAGLTAITVRVES</sequence>
<proteinExistence type="predicted"/>
<dbReference type="PANTHER" id="PTHR11820:SF90">
    <property type="entry name" value="FLUTATHIONE S-TRANSFERASE"/>
    <property type="match status" value="1"/>
</dbReference>
<evidence type="ECO:0000313" key="4">
    <source>
        <dbReference type="Proteomes" id="UP000230390"/>
    </source>
</evidence>
<feature type="domain" description="Fumarylacetoacetase-like C-terminal" evidence="2">
    <location>
        <begin position="27"/>
        <end position="230"/>
    </location>
</feature>
<dbReference type="RefSeq" id="WP_099791038.1">
    <property type="nucleotide sequence ID" value="NZ_JBHLYV010000019.1"/>
</dbReference>